<dbReference type="AlphaFoldDB" id="A0A164WVP1"/>
<accession>A0A164WVP1</accession>
<dbReference type="OrthoDB" id="10251809at2759"/>
<dbReference type="SUPFAM" id="SSF117281">
    <property type="entry name" value="Kelch motif"/>
    <property type="match status" value="1"/>
</dbReference>
<dbReference type="STRING" id="1314777.A0A164WVP1"/>
<reference evidence="4 5" key="1">
    <citation type="journal article" date="2016" name="Mol. Biol. Evol.">
        <title>Comparative Genomics of Early-Diverging Mushroom-Forming Fungi Provides Insights into the Origins of Lignocellulose Decay Capabilities.</title>
        <authorList>
            <person name="Nagy L.G."/>
            <person name="Riley R."/>
            <person name="Tritt A."/>
            <person name="Adam C."/>
            <person name="Daum C."/>
            <person name="Floudas D."/>
            <person name="Sun H."/>
            <person name="Yadav J.S."/>
            <person name="Pangilinan J."/>
            <person name="Larsson K.H."/>
            <person name="Matsuura K."/>
            <person name="Barry K."/>
            <person name="Labutti K."/>
            <person name="Kuo R."/>
            <person name="Ohm R.A."/>
            <person name="Bhattacharya S.S."/>
            <person name="Shirouzu T."/>
            <person name="Yoshinaga Y."/>
            <person name="Martin F.M."/>
            <person name="Grigoriev I.V."/>
            <person name="Hibbett D.S."/>
        </authorList>
    </citation>
    <scope>NUCLEOTIDE SEQUENCE [LARGE SCALE GENOMIC DNA]</scope>
    <source>
        <strain evidence="4 5">HHB9708</strain>
    </source>
</reference>
<keyword evidence="5" id="KW-1185">Reference proteome</keyword>
<sequence length="437" mass="47886">MSAATLPSPISAQASSSRPSRSTSSRSRAASTSTLKRSNGSTKSTSEATVKEGTSASGSTPPVPNRQTYRTVPKLPEGDVEECPPTMMYWSKAPVYGTIPRRGLKCHTVTLVDNTAWMFGGTNLISSSSSAVETPEAGCWDEVYTFDTDTMQWGHPLMHGDLPPPSKGHTATQIERRIFVFGGGRGTQYYDTLYYLDPLYRKWTLVTYPEGAIKPSARRSHAAAAKGSKLYIFGGGTGGTALNDLWCIDLTKIDNRNGHVRWEKIDVQGDKPPARGYASMCIVQHHIIIYGGSSRGEFQSSDMWMFDTNLSTWHEIQAPGGAPRAAHSCVQVGSCLFIFGGLLREDSGDGFVLFNLVTLSWEALPTRGTPPPGTRAFHQCILVDGRMFIIGGLEGRKLQHDVYILDLATYAYYPQVTNFDINLNPPLEQEEVSSNYF</sequence>
<organism evidence="4 5">
    <name type="scientific">Sistotremastrum niveocremeum HHB9708</name>
    <dbReference type="NCBI Taxonomy" id="1314777"/>
    <lineage>
        <taxon>Eukaryota</taxon>
        <taxon>Fungi</taxon>
        <taxon>Dikarya</taxon>
        <taxon>Basidiomycota</taxon>
        <taxon>Agaricomycotina</taxon>
        <taxon>Agaricomycetes</taxon>
        <taxon>Sistotremastrales</taxon>
        <taxon>Sistotremastraceae</taxon>
        <taxon>Sertulicium</taxon>
        <taxon>Sertulicium niveocremeum</taxon>
    </lineage>
</organism>
<evidence type="ECO:0000256" key="2">
    <source>
        <dbReference type="ARBA" id="ARBA00022737"/>
    </source>
</evidence>
<evidence type="ECO:0000313" key="4">
    <source>
        <dbReference type="EMBL" id="KZS95406.1"/>
    </source>
</evidence>
<evidence type="ECO:0000256" key="1">
    <source>
        <dbReference type="ARBA" id="ARBA00022441"/>
    </source>
</evidence>
<dbReference type="Gene3D" id="2.120.10.80">
    <property type="entry name" value="Kelch-type beta propeller"/>
    <property type="match status" value="2"/>
</dbReference>
<feature type="region of interest" description="Disordered" evidence="3">
    <location>
        <begin position="1"/>
        <end position="78"/>
    </location>
</feature>
<feature type="compositionally biased region" description="Polar residues" evidence="3">
    <location>
        <begin position="35"/>
        <end position="70"/>
    </location>
</feature>
<dbReference type="InterPro" id="IPR015915">
    <property type="entry name" value="Kelch-typ_b-propeller"/>
</dbReference>
<dbReference type="Proteomes" id="UP000076722">
    <property type="component" value="Unassembled WGS sequence"/>
</dbReference>
<keyword evidence="1" id="KW-0880">Kelch repeat</keyword>
<dbReference type="PANTHER" id="PTHR46647:SF1">
    <property type="entry name" value="RAB9 EFFECTOR PROTEIN WITH KELCH MOTIFS"/>
    <property type="match status" value="1"/>
</dbReference>
<dbReference type="InterPro" id="IPR052124">
    <property type="entry name" value="Rab9_kelch_effector"/>
</dbReference>
<feature type="compositionally biased region" description="Low complexity" evidence="3">
    <location>
        <begin position="7"/>
        <end position="34"/>
    </location>
</feature>
<dbReference type="EMBL" id="KV419401">
    <property type="protein sequence ID" value="KZS95406.1"/>
    <property type="molecule type" value="Genomic_DNA"/>
</dbReference>
<dbReference type="Pfam" id="PF24681">
    <property type="entry name" value="Kelch_KLHDC2_KLHL20_DRC7"/>
    <property type="match status" value="1"/>
</dbReference>
<protein>
    <submittedName>
        <fullName evidence="4">Galactose oxidase</fullName>
    </submittedName>
</protein>
<evidence type="ECO:0000256" key="3">
    <source>
        <dbReference type="SAM" id="MobiDB-lite"/>
    </source>
</evidence>
<proteinExistence type="predicted"/>
<keyword evidence="2" id="KW-0677">Repeat</keyword>
<gene>
    <name evidence="4" type="ORF">SISNIDRAFT_408438</name>
</gene>
<name>A0A164WVP1_9AGAM</name>
<evidence type="ECO:0000313" key="5">
    <source>
        <dbReference type="Proteomes" id="UP000076722"/>
    </source>
</evidence>
<dbReference type="PANTHER" id="PTHR46647">
    <property type="entry name" value="RAB9 EFFECTOR PROTEIN WITH KELCH MOTIFS"/>
    <property type="match status" value="1"/>
</dbReference>